<feature type="non-terminal residue" evidence="2">
    <location>
        <position position="483"/>
    </location>
</feature>
<feature type="region of interest" description="Disordered" evidence="1">
    <location>
        <begin position="453"/>
        <end position="483"/>
    </location>
</feature>
<feature type="region of interest" description="Disordered" evidence="1">
    <location>
        <begin position="22"/>
        <end position="44"/>
    </location>
</feature>
<dbReference type="AlphaFoldDB" id="A0AA39Y971"/>
<evidence type="ECO:0000256" key="1">
    <source>
        <dbReference type="SAM" id="MobiDB-lite"/>
    </source>
</evidence>
<comment type="caution">
    <text evidence="2">The sequence shown here is derived from an EMBL/GenBank/DDBJ whole genome shotgun (WGS) entry which is preliminary data.</text>
</comment>
<evidence type="ECO:0000313" key="2">
    <source>
        <dbReference type="EMBL" id="KAK0648343.1"/>
    </source>
</evidence>
<accession>A0AA39Y971</accession>
<organism evidence="2 3">
    <name type="scientific">Cercophora newfieldiana</name>
    <dbReference type="NCBI Taxonomy" id="92897"/>
    <lineage>
        <taxon>Eukaryota</taxon>
        <taxon>Fungi</taxon>
        <taxon>Dikarya</taxon>
        <taxon>Ascomycota</taxon>
        <taxon>Pezizomycotina</taxon>
        <taxon>Sordariomycetes</taxon>
        <taxon>Sordariomycetidae</taxon>
        <taxon>Sordariales</taxon>
        <taxon>Lasiosphaeriaceae</taxon>
        <taxon>Cercophora</taxon>
    </lineage>
</organism>
<reference evidence="2" key="1">
    <citation type="submission" date="2023-06" db="EMBL/GenBank/DDBJ databases">
        <title>Genome-scale phylogeny and comparative genomics of the fungal order Sordariales.</title>
        <authorList>
            <consortium name="Lawrence Berkeley National Laboratory"/>
            <person name="Hensen N."/>
            <person name="Bonometti L."/>
            <person name="Westerberg I."/>
            <person name="Brannstrom I.O."/>
            <person name="Guillou S."/>
            <person name="Cros-Aarteil S."/>
            <person name="Calhoun S."/>
            <person name="Haridas S."/>
            <person name="Kuo A."/>
            <person name="Mondo S."/>
            <person name="Pangilinan J."/>
            <person name="Riley R."/>
            <person name="Labutti K."/>
            <person name="Andreopoulos B."/>
            <person name="Lipzen A."/>
            <person name="Chen C."/>
            <person name="Yanf M."/>
            <person name="Daum C."/>
            <person name="Ng V."/>
            <person name="Clum A."/>
            <person name="Steindorff A."/>
            <person name="Ohm R."/>
            <person name="Martin F."/>
            <person name="Silar P."/>
            <person name="Natvig D."/>
            <person name="Lalanne C."/>
            <person name="Gautier V."/>
            <person name="Ament-Velasquez S.L."/>
            <person name="Kruys A."/>
            <person name="Hutchinson M.I."/>
            <person name="Powell A.J."/>
            <person name="Barry K."/>
            <person name="Miller A.N."/>
            <person name="Grigoriev I.V."/>
            <person name="Debuchy R."/>
            <person name="Gladieux P."/>
            <person name="Thoren M.H."/>
            <person name="Johannesson H."/>
        </authorList>
    </citation>
    <scope>NUCLEOTIDE SEQUENCE</scope>
    <source>
        <strain evidence="2">SMH2532-1</strain>
    </source>
</reference>
<evidence type="ECO:0000313" key="3">
    <source>
        <dbReference type="Proteomes" id="UP001174936"/>
    </source>
</evidence>
<name>A0AA39Y971_9PEZI</name>
<keyword evidence="3" id="KW-1185">Reference proteome</keyword>
<dbReference type="EMBL" id="JAULSV010000003">
    <property type="protein sequence ID" value="KAK0648343.1"/>
    <property type="molecule type" value="Genomic_DNA"/>
</dbReference>
<feature type="compositionally biased region" description="Acidic residues" evidence="1">
    <location>
        <begin position="457"/>
        <end position="468"/>
    </location>
</feature>
<dbReference type="Proteomes" id="UP001174936">
    <property type="component" value="Unassembled WGS sequence"/>
</dbReference>
<proteinExistence type="predicted"/>
<protein>
    <submittedName>
        <fullName evidence="2">Uncharacterized protein</fullName>
    </submittedName>
</protein>
<sequence length="483" mass="53960">MLIESLISSSFFGQLRSIIQMSTSRDESSPPGGGANLDENDRSTACGDAKSVITKVQRRNTKITRPEIGSLYDIMHDHAGTSLYVVPICWTDRHSELLGAQFQELSAITTPVPDYVPGRWLEPSKMARTITSELHILCRRDTQPARFLCKSKAIKHIMSTFFPGTLSHAKSGSDLSIYFGNMRFKKAVRVACLWKTASHSVDASFDSAPTLPATSFIESPASSDYAPNKPILAYVNRTQLAIIRKNLFRVVIGPNNTVNEPVHRLQRLRSKMLHPANLDNDPYFLGVLIAMAQSHFYQPTAERSSSQSSSDSRSGRKARIVRPTKFHDIKVQLITHDEGNDATPNFVVYTATVSAAFLERFLHPDKSSTLEDAINGDGLKITHTPVPFWPILGLKERLSKALGREIAGDPLFHDPEYIGLWDPLIEQPRITYAPVVSFNKRRRAERAPLSVVHNSSFEEEIPTSEDEDRPVLSPSAKRRRTAR</sequence>
<gene>
    <name evidence="2" type="ORF">B0T16DRAFT_348452</name>
</gene>